<dbReference type="EC" id="3.1.3.-" evidence="3"/>
<gene>
    <name evidence="5" type="ORF">FRIFI_2548</name>
</gene>
<dbReference type="InterPro" id="IPR023214">
    <property type="entry name" value="HAD_sf"/>
</dbReference>
<comment type="similarity">
    <text evidence="1 3">Belongs to the 5'(3')-deoxyribonucleotidase family.</text>
</comment>
<proteinExistence type="inferred from homology"/>
<dbReference type="PANTHER" id="PTHR35134:SF2">
    <property type="entry name" value="NUCLEOTIDASE YQFW-RELATED"/>
    <property type="match status" value="1"/>
</dbReference>
<dbReference type="GO" id="GO:0008253">
    <property type="term" value="F:5'-nucleotidase activity"/>
    <property type="evidence" value="ECO:0007669"/>
    <property type="project" value="InterPro"/>
</dbReference>
<dbReference type="EMBL" id="LN650648">
    <property type="protein sequence ID" value="CEI74071.1"/>
    <property type="molecule type" value="Genomic_DNA"/>
</dbReference>
<evidence type="ECO:0000256" key="2">
    <source>
        <dbReference type="ARBA" id="ARBA00022801"/>
    </source>
</evidence>
<organism evidence="5 6">
    <name type="scientific">Romboutsia hominis</name>
    <dbReference type="NCBI Taxonomy" id="1507512"/>
    <lineage>
        <taxon>Bacteria</taxon>
        <taxon>Bacillati</taxon>
        <taxon>Bacillota</taxon>
        <taxon>Clostridia</taxon>
        <taxon>Peptostreptococcales</taxon>
        <taxon>Peptostreptococcaceae</taxon>
        <taxon>Romboutsia</taxon>
    </lineage>
</organism>
<keyword evidence="2 3" id="KW-0378">Hydrolase</keyword>
<dbReference type="KEGG" id="rhom:FRIFI_2548"/>
<accession>A0A2P2BUN5</accession>
<evidence type="ECO:0000313" key="6">
    <source>
        <dbReference type="Proteomes" id="UP000245695"/>
    </source>
</evidence>
<dbReference type="SUPFAM" id="SSF56784">
    <property type="entry name" value="HAD-like"/>
    <property type="match status" value="1"/>
</dbReference>
<name>A0A2P2BUN5_9FIRM</name>
<evidence type="ECO:0000313" key="5">
    <source>
        <dbReference type="EMBL" id="CEI74071.1"/>
    </source>
</evidence>
<keyword evidence="6" id="KW-1185">Reference proteome</keyword>
<dbReference type="PIRSF" id="PIRSF021362">
    <property type="entry name" value="UCP021362_HAD"/>
    <property type="match status" value="1"/>
</dbReference>
<dbReference type="AlphaFoldDB" id="A0A2P2BUN5"/>
<dbReference type="InterPro" id="IPR052419">
    <property type="entry name" value="5_3-deoxyribonucleotidase-like"/>
</dbReference>
<dbReference type="InterPro" id="IPR009206">
    <property type="entry name" value="Nucleotidase_putative"/>
</dbReference>
<dbReference type="Pfam" id="PF06941">
    <property type="entry name" value="NT5C"/>
    <property type="match status" value="1"/>
</dbReference>
<dbReference type="Proteomes" id="UP000245695">
    <property type="component" value="Chromosome 1"/>
</dbReference>
<protein>
    <recommendedName>
        <fullName evidence="3">Nucleotidase</fullName>
        <ecNumber evidence="3">3.1.3.-</ecNumber>
    </recommendedName>
</protein>
<dbReference type="InterPro" id="IPR010708">
    <property type="entry name" value="5'(3')-deoxyribonucleotidase"/>
</dbReference>
<reference evidence="5 6" key="1">
    <citation type="submission" date="2014-09" db="EMBL/GenBank/DDBJ databases">
        <authorList>
            <person name="Hornung B.V."/>
        </authorList>
    </citation>
    <scope>NUCLEOTIDE SEQUENCE [LARGE SCALE GENOMIC DNA]</scope>
    <source>
        <strain evidence="5 6">FRIFI</strain>
    </source>
</reference>
<evidence type="ECO:0000256" key="1">
    <source>
        <dbReference type="ARBA" id="ARBA00009589"/>
    </source>
</evidence>
<sequence>MGRLNICIDIDGTITSPYHFIPYLNEIYNKNIKEEECVTYNWEQLYGDTMDEILNKFHSSCMHSYEEAEIVEYAKDVIEKWLANSHNLYFVTARDKSLTEITTRWLNDKGFSDIDVHLLGSHDKIAKAKELECNIFIEDNPSNAMQLASEGMKILLINTNYNQGVEHDNITRVDTWKDIDKFIELYK</sequence>
<feature type="active site" description="Proton donor" evidence="4">
    <location>
        <position position="11"/>
    </location>
</feature>
<dbReference type="RefSeq" id="WP_092923372.1">
    <property type="nucleotide sequence ID" value="NZ_FJTZ01000012.1"/>
</dbReference>
<feature type="active site" description="Nucleophile" evidence="4">
    <location>
        <position position="9"/>
    </location>
</feature>
<dbReference type="Gene3D" id="3.40.50.1000">
    <property type="entry name" value="HAD superfamily/HAD-like"/>
    <property type="match status" value="1"/>
</dbReference>
<dbReference type="GO" id="GO:0009264">
    <property type="term" value="P:deoxyribonucleotide catabolic process"/>
    <property type="evidence" value="ECO:0007669"/>
    <property type="project" value="InterPro"/>
</dbReference>
<evidence type="ECO:0000256" key="3">
    <source>
        <dbReference type="PIRNR" id="PIRNR021362"/>
    </source>
</evidence>
<evidence type="ECO:0000256" key="4">
    <source>
        <dbReference type="PIRSR" id="PIRSR610708-1"/>
    </source>
</evidence>
<dbReference type="InterPro" id="IPR036412">
    <property type="entry name" value="HAD-like_sf"/>
</dbReference>
<dbReference type="PANTHER" id="PTHR35134">
    <property type="entry name" value="NUCLEOTIDASE YQFW-RELATED"/>
    <property type="match status" value="1"/>
</dbReference>